<evidence type="ECO:0000259" key="9">
    <source>
        <dbReference type="Pfam" id="PF04209"/>
    </source>
</evidence>
<evidence type="ECO:0000256" key="8">
    <source>
        <dbReference type="PIRSR" id="PIRSR605708-2"/>
    </source>
</evidence>
<feature type="domain" description="Homogentisate 1,2-dioxygenase C-terminal" evidence="9">
    <location>
        <begin position="291"/>
        <end position="382"/>
    </location>
</feature>
<dbReference type="Pfam" id="PF04209">
    <property type="entry name" value="HgmA_C"/>
    <property type="match status" value="1"/>
</dbReference>
<feature type="domain" description="Homogentisate 1,2-dioxygenase N-terminal" evidence="10">
    <location>
        <begin position="71"/>
        <end position="259"/>
    </location>
</feature>
<dbReference type="GO" id="GO:0046872">
    <property type="term" value="F:metal ion binding"/>
    <property type="evidence" value="ECO:0007669"/>
    <property type="project" value="UniProtKB-KW"/>
</dbReference>
<dbReference type="InterPro" id="IPR014710">
    <property type="entry name" value="RmlC-like_jellyroll"/>
</dbReference>
<evidence type="ECO:0000256" key="3">
    <source>
        <dbReference type="ARBA" id="ARBA00022723"/>
    </source>
</evidence>
<dbReference type="STRING" id="1798228.SAMN05216574_12947"/>
<dbReference type="InterPro" id="IPR046452">
    <property type="entry name" value="HgmA_N"/>
</dbReference>
<protein>
    <submittedName>
        <fullName evidence="11">Homogentisate 1,2-dioxygenase</fullName>
    </submittedName>
</protein>
<gene>
    <name evidence="11" type="ORF">SAMN05216574_12947</name>
</gene>
<dbReference type="EMBL" id="FOND01000029">
    <property type="protein sequence ID" value="SFF85584.1"/>
    <property type="molecule type" value="Genomic_DNA"/>
</dbReference>
<dbReference type="GO" id="GO:0006570">
    <property type="term" value="P:tyrosine metabolic process"/>
    <property type="evidence" value="ECO:0007669"/>
    <property type="project" value="InterPro"/>
</dbReference>
<dbReference type="CDD" id="cd02208">
    <property type="entry name" value="cupin_RmlC-like"/>
    <property type="match status" value="1"/>
</dbReference>
<feature type="active site" description="Proton acceptor" evidence="7">
    <location>
        <position position="272"/>
    </location>
</feature>
<keyword evidence="12" id="KW-1185">Reference proteome</keyword>
<dbReference type="InterPro" id="IPR011051">
    <property type="entry name" value="RmlC_Cupin_sf"/>
</dbReference>
<proteinExistence type="inferred from homology"/>
<keyword evidence="3 8" id="KW-0479">Metal-binding</keyword>
<dbReference type="GO" id="GO:0005737">
    <property type="term" value="C:cytoplasm"/>
    <property type="evidence" value="ECO:0007669"/>
    <property type="project" value="TreeGrafter"/>
</dbReference>
<dbReference type="OrthoDB" id="9811253at2"/>
<dbReference type="Pfam" id="PF20510">
    <property type="entry name" value="HgmA_N"/>
    <property type="match status" value="1"/>
</dbReference>
<accession>A0A1I2M277</accession>
<dbReference type="SUPFAM" id="SSF51182">
    <property type="entry name" value="RmlC-like cupins"/>
    <property type="match status" value="1"/>
</dbReference>
<evidence type="ECO:0000256" key="7">
    <source>
        <dbReference type="PIRSR" id="PIRSR605708-1"/>
    </source>
</evidence>
<dbReference type="InterPro" id="IPR005708">
    <property type="entry name" value="Homogentis_dOase"/>
</dbReference>
<dbReference type="Gene3D" id="2.60.120.10">
    <property type="entry name" value="Jelly Rolls"/>
    <property type="match status" value="2"/>
</dbReference>
<dbReference type="GO" id="GO:0006559">
    <property type="term" value="P:L-phenylalanine catabolic process"/>
    <property type="evidence" value="ECO:0007669"/>
    <property type="project" value="InterPro"/>
</dbReference>
<evidence type="ECO:0000256" key="6">
    <source>
        <dbReference type="ARBA" id="ARBA00023004"/>
    </source>
</evidence>
<evidence type="ECO:0000256" key="4">
    <source>
        <dbReference type="ARBA" id="ARBA00022964"/>
    </source>
</evidence>
<evidence type="ECO:0000256" key="1">
    <source>
        <dbReference type="ARBA" id="ARBA00001962"/>
    </source>
</evidence>
<evidence type="ECO:0000313" key="12">
    <source>
        <dbReference type="Proteomes" id="UP000198589"/>
    </source>
</evidence>
<dbReference type="GO" id="GO:0004411">
    <property type="term" value="F:homogentisate 1,2-dioxygenase activity"/>
    <property type="evidence" value="ECO:0007669"/>
    <property type="project" value="InterPro"/>
</dbReference>
<evidence type="ECO:0000259" key="10">
    <source>
        <dbReference type="Pfam" id="PF20510"/>
    </source>
</evidence>
<sequence length="401" mass="44253">MAHYRQVGEIPPKRHTQFRRPDGRLYAEELMGEEGFSSDSSLLYHRGVPSSLVDARSWELPDQTTTPNTPLLPRHLRLHDLFPGEEHKAVDPVTGRRLVLGNADVRISYAVSSLPSPLYRNAVGDECVFVERGRARVETVFGALDVGPGDYVVLPRATTHRWLPTGDEPLRTYAVEANGHIAPPKRYLSKYGQFLEHAPYCERDLRGPAEPLLAEGSDVEVYVKHRGDGPGGLAGTVHVVPEHPFDVVGWDGCLYPYAFSVSDFEPITGRVHQPPPVHQVFEGPNFVICNFVPRKVDYHPLAVPVPYYHSNVDSDEIMFYVDGDYEARKGSGIGKGSVTVHPGGHSHGPQPAAVEASLGAERFDELAVMVDTFRPLHLGEGGTAVDDGRYAWSWSGRGPSR</sequence>
<dbReference type="InterPro" id="IPR046451">
    <property type="entry name" value="HgmA_C"/>
</dbReference>
<feature type="binding site" evidence="8">
    <location>
        <position position="316"/>
    </location>
    <ligand>
        <name>Fe cation</name>
        <dbReference type="ChEBI" id="CHEBI:24875"/>
    </ligand>
</feature>
<comment type="cofactor">
    <cofactor evidence="1 8">
        <name>Fe cation</name>
        <dbReference type="ChEBI" id="CHEBI:24875"/>
    </cofactor>
</comment>
<dbReference type="RefSeq" id="WP_092203643.1">
    <property type="nucleotide sequence ID" value="NZ_FOND01000029.1"/>
</dbReference>
<keyword evidence="5" id="KW-0560">Oxidoreductase</keyword>
<dbReference type="Proteomes" id="UP000198589">
    <property type="component" value="Unassembled WGS sequence"/>
</dbReference>
<feature type="binding site" evidence="8">
    <location>
        <position position="347"/>
    </location>
    <ligand>
        <name>Fe cation</name>
        <dbReference type="ChEBI" id="CHEBI:24875"/>
    </ligand>
</feature>
<feature type="binding site" evidence="8">
    <location>
        <position position="347"/>
    </location>
    <ligand>
        <name>homogentisate</name>
        <dbReference type="ChEBI" id="CHEBI:16169"/>
    </ligand>
</feature>
<reference evidence="12" key="1">
    <citation type="submission" date="2016-10" db="EMBL/GenBank/DDBJ databases">
        <authorList>
            <person name="Varghese N."/>
            <person name="Submissions S."/>
        </authorList>
    </citation>
    <scope>NUCLEOTIDE SEQUENCE [LARGE SCALE GENOMIC DNA]</scope>
    <source>
        <strain evidence="12">DSM 46838</strain>
    </source>
</reference>
<keyword evidence="4 11" id="KW-0223">Dioxygenase</keyword>
<dbReference type="AlphaFoldDB" id="A0A1I2M277"/>
<comment type="similarity">
    <text evidence="2">Belongs to the homogentisate dioxygenase family.</text>
</comment>
<dbReference type="PANTHER" id="PTHR11056">
    <property type="entry name" value="HOMOGENTISATE 1,2-DIOXYGENASE"/>
    <property type="match status" value="1"/>
</dbReference>
<name>A0A1I2M277_9ACTN</name>
<evidence type="ECO:0000256" key="2">
    <source>
        <dbReference type="ARBA" id="ARBA00007757"/>
    </source>
</evidence>
<evidence type="ECO:0000313" key="11">
    <source>
        <dbReference type="EMBL" id="SFF85584.1"/>
    </source>
</evidence>
<dbReference type="PANTHER" id="PTHR11056:SF0">
    <property type="entry name" value="HOMOGENTISATE 1,2-DIOXYGENASE"/>
    <property type="match status" value="1"/>
</dbReference>
<evidence type="ECO:0000256" key="5">
    <source>
        <dbReference type="ARBA" id="ARBA00023002"/>
    </source>
</evidence>
<feature type="binding site" evidence="8">
    <location>
        <position position="325"/>
    </location>
    <ligand>
        <name>homogentisate</name>
        <dbReference type="ChEBI" id="CHEBI:16169"/>
    </ligand>
</feature>
<keyword evidence="6 8" id="KW-0408">Iron</keyword>
<organism evidence="11 12">
    <name type="scientific">Blastococcus tunisiensis</name>
    <dbReference type="NCBI Taxonomy" id="1798228"/>
    <lineage>
        <taxon>Bacteria</taxon>
        <taxon>Bacillati</taxon>
        <taxon>Actinomycetota</taxon>
        <taxon>Actinomycetes</taxon>
        <taxon>Geodermatophilales</taxon>
        <taxon>Geodermatophilaceae</taxon>
        <taxon>Blastococcus</taxon>
    </lineage>
</organism>
<feature type="binding site" evidence="8">
    <location>
        <position position="309"/>
    </location>
    <ligand>
        <name>Fe cation</name>
        <dbReference type="ChEBI" id="CHEBI:24875"/>
    </ligand>
</feature>